<dbReference type="AlphaFoldDB" id="A0A5C4SLM0"/>
<evidence type="ECO:0000313" key="2">
    <source>
        <dbReference type="Proteomes" id="UP000308713"/>
    </source>
</evidence>
<accession>A0A5C4SLM0</accession>
<evidence type="ECO:0000313" key="1">
    <source>
        <dbReference type="EMBL" id="TNJ44310.1"/>
    </source>
</evidence>
<dbReference type="OrthoDB" id="7593840at2"/>
<sequence length="330" mass="37023">MGQIANISISEEYQKYRDSLMETPYEWHFPILGSKLRKMGFDLPYPNGIGVNYAWSRQNINISNAYVGFDSDNLIGIDGIARFRKIQADVNAVNVRYDFWLLPFLNFYGIAGRINSQTEINLGLPFDLTFNTNNNGTGIGWGTVVAGGVGPLVLSGDFTMVWTFMKNLDQPSKTIVLGGRGGYMFRFPKRPDRNLVVLVGAQYLGISKGGSGTVDLEKLVGITPEKKAAALNQLNDWYDELPDSEQEVLFPIYDGASRWLSSNEPVELKYRFDKTMYYPVSMSLGVNMQINKRYTFTGIYSFLGSRQQVVFGLGYRFGIKGNNFLSGLTL</sequence>
<organism evidence="1 2">
    <name type="scientific">Allotamlana fucoidanivorans</name>
    <dbReference type="NCBI Taxonomy" id="2583814"/>
    <lineage>
        <taxon>Bacteria</taxon>
        <taxon>Pseudomonadati</taxon>
        <taxon>Bacteroidota</taxon>
        <taxon>Flavobacteriia</taxon>
        <taxon>Flavobacteriales</taxon>
        <taxon>Flavobacteriaceae</taxon>
        <taxon>Allotamlana</taxon>
    </lineage>
</organism>
<keyword evidence="2" id="KW-1185">Reference proteome</keyword>
<proteinExistence type="predicted"/>
<reference evidence="1 2" key="1">
    <citation type="submission" date="2019-05" db="EMBL/GenBank/DDBJ databases">
        <title>Tamlana fucoidanivorans sp. nov., isolated from the surface of algae collected from Fujian province in China.</title>
        <authorList>
            <person name="Li J."/>
        </authorList>
    </citation>
    <scope>NUCLEOTIDE SEQUENCE [LARGE SCALE GENOMIC DNA]</scope>
    <source>
        <strain evidence="1 2">CW2-9</strain>
    </source>
</reference>
<name>A0A5C4SLM0_9FLAO</name>
<gene>
    <name evidence="1" type="ORF">FGF67_09795</name>
</gene>
<dbReference type="Proteomes" id="UP000308713">
    <property type="component" value="Unassembled WGS sequence"/>
</dbReference>
<comment type="caution">
    <text evidence="1">The sequence shown here is derived from an EMBL/GenBank/DDBJ whole genome shotgun (WGS) entry which is preliminary data.</text>
</comment>
<dbReference type="RefSeq" id="WP_158293209.1">
    <property type="nucleotide sequence ID" value="NZ_CP074074.1"/>
</dbReference>
<dbReference type="EMBL" id="VDCS01000008">
    <property type="protein sequence ID" value="TNJ44310.1"/>
    <property type="molecule type" value="Genomic_DNA"/>
</dbReference>
<protein>
    <submittedName>
        <fullName evidence="1">Uncharacterized protein</fullName>
    </submittedName>
</protein>